<dbReference type="Pfam" id="PF08281">
    <property type="entry name" value="Sigma70_r4_2"/>
    <property type="match status" value="1"/>
</dbReference>
<keyword evidence="8" id="KW-0240">DNA-directed RNA polymerase</keyword>
<dbReference type="RefSeq" id="WP_245919881.1">
    <property type="nucleotide sequence ID" value="NZ_CP022163.1"/>
</dbReference>
<name>A0A250IGD1_9BACT</name>
<evidence type="ECO:0000313" key="8">
    <source>
        <dbReference type="EMBL" id="ATB30212.1"/>
    </source>
</evidence>
<organism evidence="8 9">
    <name type="scientific">Melittangium boletus DSM 14713</name>
    <dbReference type="NCBI Taxonomy" id="1294270"/>
    <lineage>
        <taxon>Bacteria</taxon>
        <taxon>Pseudomonadati</taxon>
        <taxon>Myxococcota</taxon>
        <taxon>Myxococcia</taxon>
        <taxon>Myxococcales</taxon>
        <taxon>Cystobacterineae</taxon>
        <taxon>Archangiaceae</taxon>
        <taxon>Melittangium</taxon>
    </lineage>
</organism>
<dbReference type="NCBIfam" id="TIGR02937">
    <property type="entry name" value="sigma70-ECF"/>
    <property type="match status" value="1"/>
</dbReference>
<evidence type="ECO:0000256" key="2">
    <source>
        <dbReference type="ARBA" id="ARBA00023015"/>
    </source>
</evidence>
<gene>
    <name evidence="8" type="ORF">MEBOL_003672</name>
</gene>
<dbReference type="SUPFAM" id="SSF88659">
    <property type="entry name" value="Sigma3 and sigma4 domains of RNA polymerase sigma factors"/>
    <property type="match status" value="1"/>
</dbReference>
<evidence type="ECO:0000256" key="5">
    <source>
        <dbReference type="ARBA" id="ARBA00023163"/>
    </source>
</evidence>
<dbReference type="KEGG" id="mbd:MEBOL_003672"/>
<dbReference type="Gene3D" id="1.10.10.10">
    <property type="entry name" value="Winged helix-like DNA-binding domain superfamily/Winged helix DNA-binding domain"/>
    <property type="match status" value="1"/>
</dbReference>
<dbReference type="InterPro" id="IPR014284">
    <property type="entry name" value="RNA_pol_sigma-70_dom"/>
</dbReference>
<dbReference type="InterPro" id="IPR036388">
    <property type="entry name" value="WH-like_DNA-bd_sf"/>
</dbReference>
<keyword evidence="3" id="KW-0731">Sigma factor</keyword>
<dbReference type="Gene3D" id="1.10.1740.10">
    <property type="match status" value="1"/>
</dbReference>
<dbReference type="InterPro" id="IPR013249">
    <property type="entry name" value="RNA_pol_sigma70_r4_t2"/>
</dbReference>
<dbReference type="InterPro" id="IPR013325">
    <property type="entry name" value="RNA_pol_sigma_r2"/>
</dbReference>
<dbReference type="GO" id="GO:0000428">
    <property type="term" value="C:DNA-directed RNA polymerase complex"/>
    <property type="evidence" value="ECO:0007669"/>
    <property type="project" value="UniProtKB-KW"/>
</dbReference>
<dbReference type="SUPFAM" id="SSF88946">
    <property type="entry name" value="Sigma2 domain of RNA polymerase sigma factors"/>
    <property type="match status" value="1"/>
</dbReference>
<comment type="similarity">
    <text evidence="1">Belongs to the sigma-70 factor family. ECF subfamily.</text>
</comment>
<feature type="domain" description="RNA polymerase sigma factor 70 region 4 type 2" evidence="7">
    <location>
        <begin position="146"/>
        <end position="197"/>
    </location>
</feature>
<dbReference type="GO" id="GO:0006352">
    <property type="term" value="P:DNA-templated transcription initiation"/>
    <property type="evidence" value="ECO:0007669"/>
    <property type="project" value="InterPro"/>
</dbReference>
<dbReference type="InterPro" id="IPR013324">
    <property type="entry name" value="RNA_pol_sigma_r3/r4-like"/>
</dbReference>
<keyword evidence="4" id="KW-0238">DNA-binding</keyword>
<sequence length="212" mass="23722">MSLRRVAHLFAVRMTLAGDSAQERDGERRLLMRARGGDSTAFRTLFERHAPAVWRFSRDLFQDEAAADEATQETFVRAHGKLAALRDDTRFVSWLLGIARHVHLESLRGRAAHLDVASEENESLLEAALPSPTPEALLLDRELEGLLAEALGSLREERRAALLLRIDHGLAYEDIAQVMGWSLPKVKNEIHRARLQLRERLAGHVGSTGGRP</sequence>
<dbReference type="PANTHER" id="PTHR43133:SF8">
    <property type="entry name" value="RNA POLYMERASE SIGMA FACTOR HI_1459-RELATED"/>
    <property type="match status" value="1"/>
</dbReference>
<dbReference type="EMBL" id="CP022163">
    <property type="protein sequence ID" value="ATB30212.1"/>
    <property type="molecule type" value="Genomic_DNA"/>
</dbReference>
<evidence type="ECO:0000259" key="7">
    <source>
        <dbReference type="Pfam" id="PF08281"/>
    </source>
</evidence>
<dbReference type="PANTHER" id="PTHR43133">
    <property type="entry name" value="RNA POLYMERASE ECF-TYPE SIGMA FACTO"/>
    <property type="match status" value="1"/>
</dbReference>
<dbReference type="GO" id="GO:0016987">
    <property type="term" value="F:sigma factor activity"/>
    <property type="evidence" value="ECO:0007669"/>
    <property type="project" value="UniProtKB-KW"/>
</dbReference>
<dbReference type="Proteomes" id="UP000217289">
    <property type="component" value="Chromosome"/>
</dbReference>
<accession>A0A250IGD1</accession>
<evidence type="ECO:0000256" key="1">
    <source>
        <dbReference type="ARBA" id="ARBA00010641"/>
    </source>
</evidence>
<evidence type="ECO:0000259" key="6">
    <source>
        <dbReference type="Pfam" id="PF04542"/>
    </source>
</evidence>
<reference evidence="8 9" key="1">
    <citation type="submission" date="2017-06" db="EMBL/GenBank/DDBJ databases">
        <authorList>
            <person name="Kim H.J."/>
            <person name="Triplett B.A."/>
        </authorList>
    </citation>
    <scope>NUCLEOTIDE SEQUENCE [LARGE SCALE GENOMIC DNA]</scope>
    <source>
        <strain evidence="8 9">DSM 14713</strain>
    </source>
</reference>
<evidence type="ECO:0000256" key="3">
    <source>
        <dbReference type="ARBA" id="ARBA00023082"/>
    </source>
</evidence>
<keyword evidence="5" id="KW-0804">Transcription</keyword>
<dbReference type="InterPro" id="IPR039425">
    <property type="entry name" value="RNA_pol_sigma-70-like"/>
</dbReference>
<evidence type="ECO:0000313" key="9">
    <source>
        <dbReference type="Proteomes" id="UP000217289"/>
    </source>
</evidence>
<dbReference type="AlphaFoldDB" id="A0A250IGD1"/>
<keyword evidence="9" id="KW-1185">Reference proteome</keyword>
<dbReference type="Pfam" id="PF04542">
    <property type="entry name" value="Sigma70_r2"/>
    <property type="match status" value="1"/>
</dbReference>
<proteinExistence type="inferred from homology"/>
<keyword evidence="2" id="KW-0805">Transcription regulation</keyword>
<protein>
    <submittedName>
        <fullName evidence="8">DNA-directed RNA polymerase sigma-70 factor</fullName>
    </submittedName>
</protein>
<feature type="domain" description="RNA polymerase sigma-70 region 2" evidence="6">
    <location>
        <begin position="45"/>
        <end position="111"/>
    </location>
</feature>
<dbReference type="GO" id="GO:0003677">
    <property type="term" value="F:DNA binding"/>
    <property type="evidence" value="ECO:0007669"/>
    <property type="project" value="UniProtKB-KW"/>
</dbReference>
<evidence type="ECO:0000256" key="4">
    <source>
        <dbReference type="ARBA" id="ARBA00023125"/>
    </source>
</evidence>
<dbReference type="CDD" id="cd06171">
    <property type="entry name" value="Sigma70_r4"/>
    <property type="match status" value="1"/>
</dbReference>
<dbReference type="InterPro" id="IPR007627">
    <property type="entry name" value="RNA_pol_sigma70_r2"/>
</dbReference>